<feature type="domain" description="Glycosyl transferase family 1" evidence="1">
    <location>
        <begin position="322"/>
        <end position="476"/>
    </location>
</feature>
<dbReference type="RefSeq" id="WP_045808099.1">
    <property type="nucleotide sequence ID" value="NZ_JZCR01000023.1"/>
</dbReference>
<dbReference type="GO" id="GO:0016757">
    <property type="term" value="F:glycosyltransferase activity"/>
    <property type="evidence" value="ECO:0007669"/>
    <property type="project" value="InterPro"/>
</dbReference>
<dbReference type="SUPFAM" id="SSF53756">
    <property type="entry name" value="UDP-Glycosyltransferase/glycogen phosphorylase"/>
    <property type="match status" value="1"/>
</dbReference>
<gene>
    <name evidence="2" type="ORF">VC81_10855</name>
</gene>
<dbReference type="PANTHER" id="PTHR12526:SF630">
    <property type="entry name" value="GLYCOSYLTRANSFERASE"/>
    <property type="match status" value="1"/>
</dbReference>
<protein>
    <submittedName>
        <fullName evidence="2">Poly(Glycerol-phosphate) alpha-glucosyltransferase</fullName>
    </submittedName>
</protein>
<dbReference type="PANTHER" id="PTHR12526">
    <property type="entry name" value="GLYCOSYLTRANSFERASE"/>
    <property type="match status" value="1"/>
</dbReference>
<dbReference type="STRING" id="216463.VC81_10855"/>
<proteinExistence type="predicted"/>
<dbReference type="PATRIC" id="fig|216463.3.peg.1418"/>
<dbReference type="Pfam" id="PF00534">
    <property type="entry name" value="Glycos_transf_1"/>
    <property type="match status" value="1"/>
</dbReference>
<evidence type="ECO:0000259" key="1">
    <source>
        <dbReference type="Pfam" id="PF00534"/>
    </source>
</evidence>
<dbReference type="EMBL" id="JZCR01000023">
    <property type="protein sequence ID" value="KJW12061.1"/>
    <property type="molecule type" value="Genomic_DNA"/>
</dbReference>
<evidence type="ECO:0000313" key="2">
    <source>
        <dbReference type="EMBL" id="KJW12061.1"/>
    </source>
</evidence>
<evidence type="ECO:0000313" key="3">
    <source>
        <dbReference type="Proteomes" id="UP000033491"/>
    </source>
</evidence>
<sequence length="501" mass="56546">MYYFLNDNLQLAQSGIEHAEIARLRLFAAHGVPAQLVTRQFSLTLPDVLVATQLARRQVVNLFEFFCECDHAAQRTVTLADLSWPAAADLSKKDRQWRVTVADQLLAIVYLRADGEQVSNVQTFDSTGRTVKMTWWDVRGVRRLVQLFDGDGQIAQEQYLDPAGRVRLIKVHLLTRANRERVSWRLIDARGCSRTFAGLNDLTRYFYDCLNRQEPRNVFICDRTVECDWALFHMRTAAKKVLHLHNDHVSDSRDMLHSPLNNNYQNALVNWGQWDAVITATVAQQHDVVARFGSAIPTFAIPVGYVTAPMDPHRRLHRQAGLIVQVARVAAEKQPSHTIAAFARVYHQVPTARLEFWGYANGDTEQKVRQQVADLGLEGVVRFCGYTSDVGAVYDRAQLGVLPSRAEGFSLMLLEAQAHGLPMVANDVKYGPAEIIQDQRSGWLTQNGDIAGLAHAMTTLLTDDARREAYSQAAYQSAQRYSAERVWAAWQPLLTRFASDK</sequence>
<dbReference type="Proteomes" id="UP000033491">
    <property type="component" value="Unassembled WGS sequence"/>
</dbReference>
<comment type="caution">
    <text evidence="2">The sequence shown here is derived from an EMBL/GenBank/DDBJ whole genome shotgun (WGS) entry which is preliminary data.</text>
</comment>
<dbReference type="Gene3D" id="3.40.50.2000">
    <property type="entry name" value="Glycogen Phosphorylase B"/>
    <property type="match status" value="3"/>
</dbReference>
<reference evidence="2 3" key="1">
    <citation type="submission" date="2015-03" db="EMBL/GenBank/DDBJ databases">
        <authorList>
            <person name="Zheng J."/>
            <person name="Ganezle M."/>
        </authorList>
    </citation>
    <scope>NUCLEOTIDE SEQUENCE [LARGE SCALE GENOMIC DNA]</scope>
    <source>
        <strain evidence="2 3">LP38</strain>
    </source>
</reference>
<keyword evidence="2" id="KW-0808">Transferase</keyword>
<organism evidence="2 3">
    <name type="scientific">Levilactobacillus spicheri</name>
    <dbReference type="NCBI Taxonomy" id="216463"/>
    <lineage>
        <taxon>Bacteria</taxon>
        <taxon>Bacillati</taxon>
        <taxon>Bacillota</taxon>
        <taxon>Bacilli</taxon>
        <taxon>Lactobacillales</taxon>
        <taxon>Lactobacillaceae</taxon>
        <taxon>Levilactobacillus</taxon>
    </lineage>
</organism>
<dbReference type="CDD" id="cd04949">
    <property type="entry name" value="GT4_GtfA-like"/>
    <property type="match status" value="1"/>
</dbReference>
<name>A0A0F3RPY8_9LACO</name>
<dbReference type="AlphaFoldDB" id="A0A0F3RPY8"/>
<accession>A0A0F3RPY8</accession>
<dbReference type="OrthoDB" id="570545at2"/>
<dbReference type="InterPro" id="IPR001296">
    <property type="entry name" value="Glyco_trans_1"/>
</dbReference>